<gene>
    <name evidence="2" type="ORF">SAMN04489858_101269</name>
</gene>
<dbReference type="EMBL" id="FOHO01000001">
    <property type="protein sequence ID" value="SES71451.1"/>
    <property type="molecule type" value="Genomic_DNA"/>
</dbReference>
<dbReference type="InterPro" id="IPR027417">
    <property type="entry name" value="P-loop_NTPase"/>
</dbReference>
<keyword evidence="3" id="KW-1185">Reference proteome</keyword>
<organism evidence="2 3">
    <name type="scientific">Paracoccus homiensis</name>
    <dbReference type="NCBI Taxonomy" id="364199"/>
    <lineage>
        <taxon>Bacteria</taxon>
        <taxon>Pseudomonadati</taxon>
        <taxon>Pseudomonadota</taxon>
        <taxon>Alphaproteobacteria</taxon>
        <taxon>Rhodobacterales</taxon>
        <taxon>Paracoccaceae</taxon>
        <taxon>Paracoccus</taxon>
    </lineage>
</organism>
<accession>A0A1H9YQN5</accession>
<dbReference type="RefSeq" id="WP_245739053.1">
    <property type="nucleotide sequence ID" value="NZ_FOHO01000001.1"/>
</dbReference>
<dbReference type="AlphaFoldDB" id="A0A1H9YQN5"/>
<dbReference type="Pfam" id="PF13469">
    <property type="entry name" value="Sulfotransfer_3"/>
    <property type="match status" value="1"/>
</dbReference>
<evidence type="ECO:0000313" key="2">
    <source>
        <dbReference type="EMBL" id="SES71451.1"/>
    </source>
</evidence>
<dbReference type="PANTHER" id="PTHR10605">
    <property type="entry name" value="HEPARAN SULFATE SULFOTRANSFERASE"/>
    <property type="match status" value="1"/>
</dbReference>
<dbReference type="PANTHER" id="PTHR10605:SF56">
    <property type="entry name" value="BIFUNCTIONAL HEPARAN SULFATE N-DEACETYLASE_N-SULFOTRANSFERASE"/>
    <property type="match status" value="1"/>
</dbReference>
<dbReference type="InterPro" id="IPR037359">
    <property type="entry name" value="NST/OST"/>
</dbReference>
<dbReference type="Gene3D" id="3.40.50.300">
    <property type="entry name" value="P-loop containing nucleotide triphosphate hydrolases"/>
    <property type="match status" value="1"/>
</dbReference>
<evidence type="ECO:0000256" key="1">
    <source>
        <dbReference type="ARBA" id="ARBA00022679"/>
    </source>
</evidence>
<protein>
    <submittedName>
        <fullName evidence="2">Sulfotransferase family protein</fullName>
    </submittedName>
</protein>
<dbReference type="GO" id="GO:0008146">
    <property type="term" value="F:sulfotransferase activity"/>
    <property type="evidence" value="ECO:0007669"/>
    <property type="project" value="InterPro"/>
</dbReference>
<keyword evidence="1 2" id="KW-0808">Transferase</keyword>
<evidence type="ECO:0000313" key="3">
    <source>
        <dbReference type="Proteomes" id="UP000199180"/>
    </source>
</evidence>
<sequence length="288" mass="33182">MITISPAFDPAGKPRKPGALCIGAQKAGTSWLAQIMGQHPQIWIPPFKEVQFFNHRFIPGHRRWIGWHYRNKPAEIRSRHQMRGVPMPPELDAYLDGLTDGQMFHNHWYKRVFAPAPDHAVPMDFTPEYSTLPEEGVDFVAQMLPKAKVIYLVRHPVDRVISQLRMNLRREGRTPETVDDWLAELSDPVLFDRGDYAAYLPRWRARYPDMLVLPFGRIAAEPDLLMSEVEDYLNIGPFPYERLGQKVFATPKGLVPPPELHEALTIRLAPQVDFLRREMGEAFTALLR</sequence>
<dbReference type="STRING" id="364199.SAMN04489858_101269"/>
<dbReference type="Proteomes" id="UP000199180">
    <property type="component" value="Unassembled WGS sequence"/>
</dbReference>
<reference evidence="2 3" key="1">
    <citation type="submission" date="2016-10" db="EMBL/GenBank/DDBJ databases">
        <authorList>
            <person name="de Groot N.N."/>
        </authorList>
    </citation>
    <scope>NUCLEOTIDE SEQUENCE [LARGE SCALE GENOMIC DNA]</scope>
    <source>
        <strain evidence="2 3">DSM 17862</strain>
    </source>
</reference>
<dbReference type="SUPFAM" id="SSF52540">
    <property type="entry name" value="P-loop containing nucleoside triphosphate hydrolases"/>
    <property type="match status" value="1"/>
</dbReference>
<name>A0A1H9YQN5_9RHOB</name>
<proteinExistence type="predicted"/>